<protein>
    <submittedName>
        <fullName evidence="1">Pecanex-like protein</fullName>
    </submittedName>
</protein>
<dbReference type="AlphaFoldDB" id="A0A5K3FU36"/>
<organism evidence="1">
    <name type="scientific">Mesocestoides corti</name>
    <name type="common">Flatworm</name>
    <dbReference type="NCBI Taxonomy" id="53468"/>
    <lineage>
        <taxon>Eukaryota</taxon>
        <taxon>Metazoa</taxon>
        <taxon>Spiralia</taxon>
        <taxon>Lophotrochozoa</taxon>
        <taxon>Platyhelminthes</taxon>
        <taxon>Cestoda</taxon>
        <taxon>Eucestoda</taxon>
        <taxon>Cyclophyllidea</taxon>
        <taxon>Mesocestoididae</taxon>
        <taxon>Mesocestoides</taxon>
    </lineage>
</organism>
<dbReference type="WBParaSite" id="MCU_011734-RA">
    <property type="protein sequence ID" value="MCU_011734-RA"/>
    <property type="gene ID" value="MCU_011734"/>
</dbReference>
<accession>A0A5K3FU36</accession>
<evidence type="ECO:0000313" key="1">
    <source>
        <dbReference type="WBParaSite" id="MCU_011734-RA"/>
    </source>
</evidence>
<name>A0A5K3FU36_MESCO</name>
<proteinExistence type="predicted"/>
<sequence>PPILSTISTAFSLTIDPLVDVDITFTVVIHKDIRQITRICWIIYRQINYHYIHTNRRSDCLFIEDLRHVAACFDANVEFLPCEETTAVEFE</sequence>
<reference evidence="1" key="1">
    <citation type="submission" date="2019-11" db="UniProtKB">
        <authorList>
            <consortium name="WormBaseParasite"/>
        </authorList>
    </citation>
    <scope>IDENTIFICATION</scope>
</reference>